<evidence type="ECO:0000256" key="8">
    <source>
        <dbReference type="ARBA" id="ARBA00023163"/>
    </source>
</evidence>
<evidence type="ECO:0000256" key="7">
    <source>
        <dbReference type="ARBA" id="ARBA00023015"/>
    </source>
</evidence>
<keyword evidence="12" id="KW-1185">Reference proteome</keyword>
<sequence>MAKSIQKQVIGELEQLRAKNIADNEAMLAKLMKDLKAHPQFSTLAKKTQKRAPRVKRQRSDDAEADESYVRRSSSRQVVLRNPITTRSRSRLNSTGSSNNSGASTPVNSPDRLVVKFGGFFGRSPHPLRELDDGTCGVYEDEDEAPRFPPEIKSPSRKRARTSPPQEAKSVDEITQEDLDMVANHVKEKRYDSYNGTTCHQCRQKTDDQKTICRSEDCSGVRGHFCGPCLRNRYGEDAKTALKDPDWQCPPCRGICNCSFCRRKAGCCSTGILIHVARLHGYEDVNAYLQSLRT</sequence>
<evidence type="ECO:0000313" key="12">
    <source>
        <dbReference type="Proteomes" id="UP000749559"/>
    </source>
</evidence>
<dbReference type="PANTHER" id="PTHR31169">
    <property type="entry name" value="OS05G0300700 PROTEIN"/>
    <property type="match status" value="1"/>
</dbReference>
<dbReference type="Proteomes" id="UP000749559">
    <property type="component" value="Unassembled WGS sequence"/>
</dbReference>
<feature type="region of interest" description="Disordered" evidence="10">
    <location>
        <begin position="40"/>
        <end position="110"/>
    </location>
</feature>
<organism evidence="11 12">
    <name type="scientific">Owenia fusiformis</name>
    <name type="common">Polychaete worm</name>
    <dbReference type="NCBI Taxonomy" id="6347"/>
    <lineage>
        <taxon>Eukaryota</taxon>
        <taxon>Metazoa</taxon>
        <taxon>Spiralia</taxon>
        <taxon>Lophotrochozoa</taxon>
        <taxon>Annelida</taxon>
        <taxon>Polychaeta</taxon>
        <taxon>Sedentaria</taxon>
        <taxon>Canalipalpata</taxon>
        <taxon>Sabellida</taxon>
        <taxon>Oweniida</taxon>
        <taxon>Oweniidae</taxon>
        <taxon>Owenia</taxon>
    </lineage>
</organism>
<feature type="compositionally biased region" description="Basic residues" evidence="10">
    <location>
        <begin position="47"/>
        <end position="57"/>
    </location>
</feature>
<dbReference type="OrthoDB" id="298344at2759"/>
<dbReference type="PANTHER" id="PTHR31169:SF8">
    <property type="entry name" value="ZINC-FINGER DOMAIN OF MONOAMINE-OXIDASE A REPRESSOR R1 PROTEIN"/>
    <property type="match status" value="1"/>
</dbReference>
<evidence type="ECO:0000256" key="10">
    <source>
        <dbReference type="SAM" id="MobiDB-lite"/>
    </source>
</evidence>
<dbReference type="InterPro" id="IPR040221">
    <property type="entry name" value="CDCA7/CDA7L"/>
</dbReference>
<feature type="region of interest" description="Disordered" evidence="10">
    <location>
        <begin position="139"/>
        <end position="171"/>
    </location>
</feature>
<evidence type="ECO:0000256" key="3">
    <source>
        <dbReference type="ARBA" id="ARBA00022490"/>
    </source>
</evidence>
<comment type="subcellular location">
    <subcellularLocation>
        <location evidence="2">Cytoplasm</location>
    </subcellularLocation>
    <subcellularLocation>
        <location evidence="1">Nucleus</location>
    </subcellularLocation>
</comment>
<name>A0A8J1XRG5_OWEFU</name>
<evidence type="ECO:0000256" key="1">
    <source>
        <dbReference type="ARBA" id="ARBA00004123"/>
    </source>
</evidence>
<feature type="compositionally biased region" description="Low complexity" evidence="10">
    <location>
        <begin position="71"/>
        <end position="105"/>
    </location>
</feature>
<dbReference type="GO" id="GO:0005634">
    <property type="term" value="C:nucleus"/>
    <property type="evidence" value="ECO:0007669"/>
    <property type="project" value="UniProtKB-SubCell"/>
</dbReference>
<keyword evidence="6" id="KW-0832">Ubl conjugation</keyword>
<proteinExistence type="predicted"/>
<evidence type="ECO:0000256" key="5">
    <source>
        <dbReference type="ARBA" id="ARBA00022553"/>
    </source>
</evidence>
<dbReference type="GO" id="GO:0005737">
    <property type="term" value="C:cytoplasm"/>
    <property type="evidence" value="ECO:0007669"/>
    <property type="project" value="UniProtKB-SubCell"/>
</dbReference>
<evidence type="ECO:0000256" key="9">
    <source>
        <dbReference type="ARBA" id="ARBA00023242"/>
    </source>
</evidence>
<evidence type="ECO:0000256" key="4">
    <source>
        <dbReference type="ARBA" id="ARBA00022499"/>
    </source>
</evidence>
<reference evidence="11" key="1">
    <citation type="submission" date="2022-03" db="EMBL/GenBank/DDBJ databases">
        <authorList>
            <person name="Martin C."/>
        </authorList>
    </citation>
    <scope>NUCLEOTIDE SEQUENCE</scope>
</reference>
<keyword evidence="4" id="KW-1017">Isopeptide bond</keyword>
<keyword evidence="7" id="KW-0805">Transcription regulation</keyword>
<keyword evidence="3" id="KW-0963">Cytoplasm</keyword>
<comment type="caution">
    <text evidence="11">The sequence shown here is derived from an EMBL/GenBank/DDBJ whole genome shotgun (WGS) entry which is preliminary data.</text>
</comment>
<evidence type="ECO:0000256" key="2">
    <source>
        <dbReference type="ARBA" id="ARBA00004496"/>
    </source>
</evidence>
<keyword evidence="5" id="KW-0597">Phosphoprotein</keyword>
<protein>
    <submittedName>
        <fullName evidence="11">Uncharacterized protein</fullName>
    </submittedName>
</protein>
<gene>
    <name evidence="11" type="ORF">OFUS_LOCUS14770</name>
</gene>
<dbReference type="AlphaFoldDB" id="A0A8J1XRG5"/>
<keyword evidence="9" id="KW-0539">Nucleus</keyword>
<dbReference type="Pfam" id="PF10497">
    <property type="entry name" value="zf-4CXXC_R1"/>
    <property type="match status" value="1"/>
</dbReference>
<accession>A0A8J1XRG5</accession>
<evidence type="ECO:0000313" key="11">
    <source>
        <dbReference type="EMBL" id="CAH1789403.1"/>
    </source>
</evidence>
<dbReference type="EMBL" id="CAIIXF020000007">
    <property type="protein sequence ID" value="CAH1789403.1"/>
    <property type="molecule type" value="Genomic_DNA"/>
</dbReference>
<keyword evidence="8" id="KW-0804">Transcription</keyword>
<dbReference type="GO" id="GO:0006355">
    <property type="term" value="P:regulation of DNA-templated transcription"/>
    <property type="evidence" value="ECO:0007669"/>
    <property type="project" value="InterPro"/>
</dbReference>
<evidence type="ECO:0000256" key="6">
    <source>
        <dbReference type="ARBA" id="ARBA00022843"/>
    </source>
</evidence>
<dbReference type="InterPro" id="IPR018866">
    <property type="entry name" value="Znf-4CXXC_R1"/>
</dbReference>